<feature type="compositionally biased region" description="Basic and acidic residues" evidence="1">
    <location>
        <begin position="1"/>
        <end position="24"/>
    </location>
</feature>
<organism evidence="2 3">
    <name type="scientific">Tilletia laevis</name>
    <dbReference type="NCBI Taxonomy" id="157183"/>
    <lineage>
        <taxon>Eukaryota</taxon>
        <taxon>Fungi</taxon>
        <taxon>Dikarya</taxon>
        <taxon>Basidiomycota</taxon>
        <taxon>Ustilaginomycotina</taxon>
        <taxon>Exobasidiomycetes</taxon>
        <taxon>Tilletiales</taxon>
        <taxon>Tilletiaceae</taxon>
        <taxon>Tilletia</taxon>
    </lineage>
</organism>
<feature type="region of interest" description="Disordered" evidence="1">
    <location>
        <begin position="1"/>
        <end position="67"/>
    </location>
</feature>
<evidence type="ECO:0000313" key="2">
    <source>
        <dbReference type="EMBL" id="CAD6944752.1"/>
    </source>
</evidence>
<name>A0A9N8LWE9_9BASI</name>
<dbReference type="AlphaFoldDB" id="A0A9N8LWE9"/>
<dbReference type="EMBL" id="CAJHJF010004672">
    <property type="protein sequence ID" value="CAD6944752.1"/>
    <property type="molecule type" value="Genomic_DNA"/>
</dbReference>
<evidence type="ECO:0000256" key="1">
    <source>
        <dbReference type="SAM" id="MobiDB-lite"/>
    </source>
</evidence>
<sequence>MASDTLEQRSDQEDTAARDKEENGQTKVSGVKEPMPVGSSKSPRDSDTDREEGSPFDEAGVDDDVDMNIQEDEDIARELPNDEQNTGLDAEYLADMIGSSGLKLHRWYIDPTSAAKSTPIQLRAPALAVDPPEKAVPVQLPGNTDIENAPTPGPGFKMPKVHAYHRATAATNNIMKALSTETRVKKFETMLENFL</sequence>
<keyword evidence="3" id="KW-1185">Reference proteome</keyword>
<evidence type="ECO:0000313" key="3">
    <source>
        <dbReference type="Proteomes" id="UP000836404"/>
    </source>
</evidence>
<gene>
    <name evidence="2" type="ORF">JKILLFL_G8230</name>
</gene>
<protein>
    <submittedName>
        <fullName evidence="2">Uncharacterized protein</fullName>
    </submittedName>
</protein>
<comment type="caution">
    <text evidence="2">The sequence shown here is derived from an EMBL/GenBank/DDBJ whole genome shotgun (WGS) entry which is preliminary data.</text>
</comment>
<dbReference type="Proteomes" id="UP000836404">
    <property type="component" value="Unassembled WGS sequence"/>
</dbReference>
<proteinExistence type="predicted"/>
<feature type="compositionally biased region" description="Basic and acidic residues" evidence="1">
    <location>
        <begin position="42"/>
        <end position="53"/>
    </location>
</feature>
<reference evidence="2 3" key="1">
    <citation type="submission" date="2020-10" db="EMBL/GenBank/DDBJ databases">
        <authorList>
            <person name="Sedaghatjoo S."/>
        </authorList>
    </citation>
    <scope>NUCLEOTIDE SEQUENCE [LARGE SCALE GENOMIC DNA]</scope>
    <source>
        <strain evidence="2 3">LLFL</strain>
    </source>
</reference>
<accession>A0A9N8LWE9</accession>